<evidence type="ECO:0000313" key="10">
    <source>
        <dbReference type="EMBL" id="GAA3894306.1"/>
    </source>
</evidence>
<feature type="transmembrane region" description="Helical" evidence="7">
    <location>
        <begin position="35"/>
        <end position="56"/>
    </location>
</feature>
<dbReference type="SUPFAM" id="SSF161098">
    <property type="entry name" value="MetI-like"/>
    <property type="match status" value="1"/>
</dbReference>
<evidence type="ECO:0000256" key="5">
    <source>
        <dbReference type="ARBA" id="ARBA00022989"/>
    </source>
</evidence>
<feature type="transmembrane region" description="Helical" evidence="7">
    <location>
        <begin position="90"/>
        <end position="117"/>
    </location>
</feature>
<feature type="transmembrane region" description="Helical" evidence="7">
    <location>
        <begin position="162"/>
        <end position="181"/>
    </location>
</feature>
<dbReference type="PROSITE" id="PS50928">
    <property type="entry name" value="ABC_TM1"/>
    <property type="match status" value="1"/>
</dbReference>
<proteinExistence type="inferred from homology"/>
<dbReference type="InterPro" id="IPR050901">
    <property type="entry name" value="BP-dep_ABC_trans_perm"/>
</dbReference>
<keyword evidence="3" id="KW-1003">Cell membrane</keyword>
<dbReference type="Pfam" id="PF00528">
    <property type="entry name" value="BPD_transp_1"/>
    <property type="match status" value="1"/>
</dbReference>
<feature type="domain" description="ABC transmembrane type-1" evidence="9">
    <location>
        <begin position="94"/>
        <end position="285"/>
    </location>
</feature>
<comment type="subcellular location">
    <subcellularLocation>
        <location evidence="1 7">Cell membrane</location>
        <topology evidence="1 7">Multi-pass membrane protein</topology>
    </subcellularLocation>
</comment>
<accession>A0ABP7L3H4</accession>
<name>A0ABP7L3H4_9MICO</name>
<keyword evidence="6 7" id="KW-0472">Membrane</keyword>
<dbReference type="CDD" id="cd06261">
    <property type="entry name" value="TM_PBP2"/>
    <property type="match status" value="1"/>
</dbReference>
<evidence type="ECO:0000313" key="11">
    <source>
        <dbReference type="Proteomes" id="UP001501803"/>
    </source>
</evidence>
<evidence type="ECO:0000259" key="9">
    <source>
        <dbReference type="PROSITE" id="PS50928"/>
    </source>
</evidence>
<dbReference type="InterPro" id="IPR035906">
    <property type="entry name" value="MetI-like_sf"/>
</dbReference>
<keyword evidence="11" id="KW-1185">Reference proteome</keyword>
<evidence type="ECO:0000256" key="2">
    <source>
        <dbReference type="ARBA" id="ARBA00022448"/>
    </source>
</evidence>
<keyword evidence="2 7" id="KW-0813">Transport</keyword>
<gene>
    <name evidence="10" type="ORF">GCM10022381_39930</name>
</gene>
<evidence type="ECO:0000256" key="7">
    <source>
        <dbReference type="RuleBase" id="RU363032"/>
    </source>
</evidence>
<dbReference type="PANTHER" id="PTHR32243:SF18">
    <property type="entry name" value="INNER MEMBRANE ABC TRANSPORTER PERMEASE PROTEIN YCJP"/>
    <property type="match status" value="1"/>
</dbReference>
<feature type="compositionally biased region" description="Polar residues" evidence="8">
    <location>
        <begin position="14"/>
        <end position="23"/>
    </location>
</feature>
<dbReference type="Proteomes" id="UP001501803">
    <property type="component" value="Unassembled WGS sequence"/>
</dbReference>
<organism evidence="10 11">
    <name type="scientific">Leifsonia kafniensis</name>
    <dbReference type="NCBI Taxonomy" id="475957"/>
    <lineage>
        <taxon>Bacteria</taxon>
        <taxon>Bacillati</taxon>
        <taxon>Actinomycetota</taxon>
        <taxon>Actinomycetes</taxon>
        <taxon>Micrococcales</taxon>
        <taxon>Microbacteriaceae</taxon>
        <taxon>Leifsonia</taxon>
    </lineage>
</organism>
<evidence type="ECO:0000256" key="6">
    <source>
        <dbReference type="ARBA" id="ARBA00023136"/>
    </source>
</evidence>
<evidence type="ECO:0000256" key="3">
    <source>
        <dbReference type="ARBA" id="ARBA00022475"/>
    </source>
</evidence>
<evidence type="ECO:0000256" key="4">
    <source>
        <dbReference type="ARBA" id="ARBA00022692"/>
    </source>
</evidence>
<keyword evidence="5 7" id="KW-1133">Transmembrane helix</keyword>
<feature type="transmembrane region" description="Helical" evidence="7">
    <location>
        <begin position="129"/>
        <end position="150"/>
    </location>
</feature>
<comment type="similarity">
    <text evidence="7">Belongs to the binding-protein-dependent transport system permease family.</text>
</comment>
<evidence type="ECO:0000256" key="8">
    <source>
        <dbReference type="SAM" id="MobiDB-lite"/>
    </source>
</evidence>
<feature type="transmembrane region" description="Helical" evidence="7">
    <location>
        <begin position="262"/>
        <end position="286"/>
    </location>
</feature>
<feature type="region of interest" description="Disordered" evidence="8">
    <location>
        <begin position="1"/>
        <end position="29"/>
    </location>
</feature>
<keyword evidence="4 7" id="KW-0812">Transmembrane</keyword>
<dbReference type="PANTHER" id="PTHR32243">
    <property type="entry name" value="MALTOSE TRANSPORT SYSTEM PERMEASE-RELATED"/>
    <property type="match status" value="1"/>
</dbReference>
<protein>
    <submittedName>
        <fullName evidence="10">Carbohydrate ABC transporter permease</fullName>
    </submittedName>
</protein>
<comment type="caution">
    <text evidence="10">The sequence shown here is derived from an EMBL/GenBank/DDBJ whole genome shotgun (WGS) entry which is preliminary data.</text>
</comment>
<reference evidence="11" key="1">
    <citation type="journal article" date="2019" name="Int. J. Syst. Evol. Microbiol.">
        <title>The Global Catalogue of Microorganisms (GCM) 10K type strain sequencing project: providing services to taxonomists for standard genome sequencing and annotation.</title>
        <authorList>
            <consortium name="The Broad Institute Genomics Platform"/>
            <consortium name="The Broad Institute Genome Sequencing Center for Infectious Disease"/>
            <person name="Wu L."/>
            <person name="Ma J."/>
        </authorList>
    </citation>
    <scope>NUCLEOTIDE SEQUENCE [LARGE SCALE GENOMIC DNA]</scope>
    <source>
        <strain evidence="11">JCM 17021</strain>
    </source>
</reference>
<evidence type="ECO:0000256" key="1">
    <source>
        <dbReference type="ARBA" id="ARBA00004651"/>
    </source>
</evidence>
<dbReference type="Gene3D" id="1.10.3720.10">
    <property type="entry name" value="MetI-like"/>
    <property type="match status" value="1"/>
</dbReference>
<dbReference type="EMBL" id="BAABCN010000017">
    <property type="protein sequence ID" value="GAA3894306.1"/>
    <property type="molecule type" value="Genomic_DNA"/>
</dbReference>
<dbReference type="InterPro" id="IPR000515">
    <property type="entry name" value="MetI-like"/>
</dbReference>
<sequence length="299" mass="31866">MSVTSPEAPAVLTARSTNPSTNPARRRRPKRFEPIASPLRFILLLAYGIPILWIVLTSLKSPSDVISSQASVIFAPTLDAYSAALGQSGLFIALGQSLVIAAGTTLVTLLVAIPAGYGLARVDGRITTIGLGLLIVLQMVPQTANVIPLFQIFGSWGLLDQNLGVIIADSAMLIPFAVLLLRPFFRAVPEALEEAASIDGASTMRTFFSVMLPIARNGVATTGTLVFLMSWGEFLYAVNFFLSPGNYPLSALLAQQVSAFGINWPGLMALAVITSVPILILFVFTFKLLREGLTMGAVK</sequence>
<dbReference type="RefSeq" id="WP_345069632.1">
    <property type="nucleotide sequence ID" value="NZ_BAABCN010000017.1"/>
</dbReference>